<evidence type="ECO:0000256" key="2">
    <source>
        <dbReference type="PROSITE-ProRule" id="PRU00708"/>
    </source>
</evidence>
<sequence>MPERNPVTWSAIMAAYGMHGNFGEVFGLFEQMADEGILPDGMTFTTVLTACSHGGLTDTERKYFEMMEGRFGVMPRLEHYTCMVDMFGQAGCVDEAKALIEGMEVEPDEALWGALLRACKIHGKAEVAERVYGRRLSAASLYPDKWSRLHITQEKCLSKSDDNNLLFLLHNQV</sequence>
<evidence type="ECO:0000313" key="3">
    <source>
        <dbReference type="EMBL" id="KAA8549951.1"/>
    </source>
</evidence>
<dbReference type="EMBL" id="CM018031">
    <property type="protein sequence ID" value="KAA8549951.1"/>
    <property type="molecule type" value="Genomic_DNA"/>
</dbReference>
<accession>A0A5J5C8Q9</accession>
<reference evidence="3 4" key="1">
    <citation type="submission" date="2019-09" db="EMBL/GenBank/DDBJ databases">
        <title>A chromosome-level genome assembly of the Chinese tupelo Nyssa sinensis.</title>
        <authorList>
            <person name="Yang X."/>
            <person name="Kang M."/>
            <person name="Yang Y."/>
            <person name="Xiong H."/>
            <person name="Wang M."/>
            <person name="Zhang Z."/>
            <person name="Wang Z."/>
            <person name="Wu H."/>
            <person name="Ma T."/>
            <person name="Liu J."/>
            <person name="Xi Z."/>
        </authorList>
    </citation>
    <scope>NUCLEOTIDE SEQUENCE [LARGE SCALE GENOMIC DNA]</scope>
    <source>
        <strain evidence="3">J267</strain>
        <tissue evidence="3">Leaf</tissue>
    </source>
</reference>
<dbReference type="InterPro" id="IPR002885">
    <property type="entry name" value="PPR_rpt"/>
</dbReference>
<dbReference type="PANTHER" id="PTHR47926">
    <property type="entry name" value="PENTATRICOPEPTIDE REPEAT-CONTAINING PROTEIN"/>
    <property type="match status" value="1"/>
</dbReference>
<name>A0A5J5C8Q9_9ASTE</name>
<evidence type="ECO:0008006" key="5">
    <source>
        <dbReference type="Google" id="ProtNLM"/>
    </source>
</evidence>
<dbReference type="InterPro" id="IPR046960">
    <property type="entry name" value="PPR_At4g14850-like_plant"/>
</dbReference>
<dbReference type="AlphaFoldDB" id="A0A5J5C8Q9"/>
<keyword evidence="1" id="KW-0677">Repeat</keyword>
<dbReference type="GO" id="GO:0009451">
    <property type="term" value="P:RNA modification"/>
    <property type="evidence" value="ECO:0007669"/>
    <property type="project" value="InterPro"/>
</dbReference>
<evidence type="ECO:0000313" key="4">
    <source>
        <dbReference type="Proteomes" id="UP000325577"/>
    </source>
</evidence>
<keyword evidence="4" id="KW-1185">Reference proteome</keyword>
<dbReference type="Proteomes" id="UP000325577">
    <property type="component" value="Linkage Group LG0"/>
</dbReference>
<dbReference type="NCBIfam" id="TIGR00756">
    <property type="entry name" value="PPR"/>
    <property type="match status" value="2"/>
</dbReference>
<organism evidence="3 4">
    <name type="scientific">Nyssa sinensis</name>
    <dbReference type="NCBI Taxonomy" id="561372"/>
    <lineage>
        <taxon>Eukaryota</taxon>
        <taxon>Viridiplantae</taxon>
        <taxon>Streptophyta</taxon>
        <taxon>Embryophyta</taxon>
        <taxon>Tracheophyta</taxon>
        <taxon>Spermatophyta</taxon>
        <taxon>Magnoliopsida</taxon>
        <taxon>eudicotyledons</taxon>
        <taxon>Gunneridae</taxon>
        <taxon>Pentapetalae</taxon>
        <taxon>asterids</taxon>
        <taxon>Cornales</taxon>
        <taxon>Nyssaceae</taxon>
        <taxon>Nyssa</taxon>
    </lineage>
</organism>
<gene>
    <name evidence="3" type="ORF">F0562_001641</name>
</gene>
<dbReference type="Pfam" id="PF13041">
    <property type="entry name" value="PPR_2"/>
    <property type="match status" value="1"/>
</dbReference>
<proteinExistence type="predicted"/>
<feature type="repeat" description="PPR" evidence="2">
    <location>
        <begin position="5"/>
        <end position="39"/>
    </location>
</feature>
<dbReference type="Pfam" id="PF01535">
    <property type="entry name" value="PPR"/>
    <property type="match status" value="1"/>
</dbReference>
<dbReference type="InterPro" id="IPR011990">
    <property type="entry name" value="TPR-like_helical_dom_sf"/>
</dbReference>
<evidence type="ECO:0000256" key="1">
    <source>
        <dbReference type="ARBA" id="ARBA00022737"/>
    </source>
</evidence>
<dbReference type="PROSITE" id="PS51375">
    <property type="entry name" value="PPR"/>
    <property type="match status" value="1"/>
</dbReference>
<dbReference type="OrthoDB" id="1731741at2759"/>
<dbReference type="GO" id="GO:0003723">
    <property type="term" value="F:RNA binding"/>
    <property type="evidence" value="ECO:0007669"/>
    <property type="project" value="InterPro"/>
</dbReference>
<protein>
    <recommendedName>
        <fullName evidence="5">Pentacotripeptide-repeat region of PRORP domain-containing protein</fullName>
    </recommendedName>
</protein>
<dbReference type="Gene3D" id="1.25.40.10">
    <property type="entry name" value="Tetratricopeptide repeat domain"/>
    <property type="match status" value="1"/>
</dbReference>